<dbReference type="Pfam" id="PF06988">
    <property type="entry name" value="NifT"/>
    <property type="match status" value="1"/>
</dbReference>
<dbReference type="KEGG" id="moz:MoryE10_26200"/>
<proteinExistence type="predicted"/>
<dbReference type="InterPro" id="IPR009727">
    <property type="entry name" value="NifT"/>
</dbReference>
<reference evidence="1" key="1">
    <citation type="submission" date="2019-06" db="EMBL/GenBank/DDBJ databases">
        <title>Complete genome sequence of Methylogaea oryzae strain JCM16910.</title>
        <authorList>
            <person name="Asakawa S."/>
        </authorList>
    </citation>
    <scope>NUCLEOTIDE SEQUENCE</scope>
    <source>
        <strain evidence="1">E10</strain>
    </source>
</reference>
<evidence type="ECO:0000313" key="1">
    <source>
        <dbReference type="EMBL" id="BBL72014.1"/>
    </source>
</evidence>
<organism evidence="1 2">
    <name type="scientific">Methylogaea oryzae</name>
    <dbReference type="NCBI Taxonomy" id="1295382"/>
    <lineage>
        <taxon>Bacteria</taxon>
        <taxon>Pseudomonadati</taxon>
        <taxon>Pseudomonadota</taxon>
        <taxon>Gammaproteobacteria</taxon>
        <taxon>Methylococcales</taxon>
        <taxon>Methylococcaceae</taxon>
        <taxon>Methylogaea</taxon>
    </lineage>
</organism>
<accession>A0A8D5AKP2</accession>
<dbReference type="Gene3D" id="2.40.50.240">
    <property type="entry name" value="NifT/FixU-like"/>
    <property type="match status" value="1"/>
</dbReference>
<dbReference type="SUPFAM" id="SSF159203">
    <property type="entry name" value="NifT/FixU-like"/>
    <property type="match status" value="1"/>
</dbReference>
<dbReference type="InterPro" id="IPR024044">
    <property type="entry name" value="NifT/FixU_barrel-like_dom_sf"/>
</dbReference>
<dbReference type="AlphaFoldDB" id="A0A8D5AKP2"/>
<gene>
    <name evidence="1" type="ORF">MoryE10_26200</name>
</gene>
<protein>
    <submittedName>
        <fullName evidence="1">Nitrogen fixation protein NifT</fullName>
    </submittedName>
</protein>
<dbReference type="RefSeq" id="WP_054772840.1">
    <property type="nucleotide sequence ID" value="NZ_AP019782.1"/>
</dbReference>
<dbReference type="GO" id="GO:0009399">
    <property type="term" value="P:nitrogen fixation"/>
    <property type="evidence" value="ECO:0007669"/>
    <property type="project" value="InterPro"/>
</dbReference>
<name>A0A8D5AKP2_9GAMM</name>
<dbReference type="NCBIfam" id="TIGR02934">
    <property type="entry name" value="nifT_nitrog"/>
    <property type="match status" value="1"/>
</dbReference>
<dbReference type="Proteomes" id="UP000824988">
    <property type="component" value="Chromosome"/>
</dbReference>
<evidence type="ECO:0000313" key="2">
    <source>
        <dbReference type="Proteomes" id="UP000824988"/>
    </source>
</evidence>
<keyword evidence="2" id="KW-1185">Reference proteome</keyword>
<dbReference type="EMBL" id="AP019782">
    <property type="protein sequence ID" value="BBL72014.1"/>
    <property type="molecule type" value="Genomic_DNA"/>
</dbReference>
<sequence length="74" mass="8362">MPEVMIRKDASDKLIFYIPKKDLEETIESLEFDSADQWGGNVTLGDGQRFFIEPLPAPPKLPITLRAKRAATED</sequence>